<organism evidence="3 4">
    <name type="scientific">Williamsia marianensis</name>
    <dbReference type="NCBI Taxonomy" id="85044"/>
    <lineage>
        <taxon>Bacteria</taxon>
        <taxon>Bacillati</taxon>
        <taxon>Actinomycetota</taxon>
        <taxon>Actinomycetes</taxon>
        <taxon>Mycobacteriales</taxon>
        <taxon>Nocardiaceae</taxon>
        <taxon>Williamsia</taxon>
    </lineage>
</organism>
<feature type="region of interest" description="Disordered" evidence="1">
    <location>
        <begin position="404"/>
        <end position="517"/>
    </location>
</feature>
<proteinExistence type="predicted"/>
<keyword evidence="2" id="KW-0812">Transmembrane</keyword>
<gene>
    <name evidence="3" type="ORF">CSW57_14280</name>
</gene>
<dbReference type="AlphaFoldDB" id="A0A2G3PH07"/>
<sequence>MATGPRMSARDLAGPVAIFLGALMLVAAIALPLYYVGTLKKTPMDLDITSVSDSQAQQGVSGSDALPAKIFNRCSLEGPRAEVSDAHLTDQQRVLVVDPADADKVTFQAGNSVRIDSYTDGDETVTPPADGADSGCMSSLLTATRDRITTNRETAEPQISGGGQSEVQVDAGENSVSLPDRKGLQYRFPFGVEKNDSYLYFDLPTRTTNPLTFVDEQEIQGVKTYHFTQEVPEMDLSTLTDANDQQLAGTSIDQPAGWYGGFPGSRNNDRLPASLIQKTTRDLYVDPVSGTIINEREHVQQYFKLNVSEDSPQEMLDYQLTALDVVFSYNQSTQEQLASDAKSLDDPIKLWGRWIPIVIGILGVLLLAAGVWLLLRGGPKTPAPASDSPYDPNEQQRTDLIGQYRGNDRGDVYPAAGAPVGSHEQQPYDPDQTRQIPAVRDDRGDGFAEVGDHYPYMDQQGTGDGTSAQQPQTGDPGWVTPQQSDVPQTGAPQSDAPQSQDDPLRRNRDEPWRRPGE</sequence>
<evidence type="ECO:0000256" key="2">
    <source>
        <dbReference type="SAM" id="Phobius"/>
    </source>
</evidence>
<feature type="transmembrane region" description="Helical" evidence="2">
    <location>
        <begin position="354"/>
        <end position="375"/>
    </location>
</feature>
<dbReference type="Pfam" id="PF11271">
    <property type="entry name" value="PorA"/>
    <property type="match status" value="1"/>
</dbReference>
<dbReference type="EMBL" id="PEBD01000010">
    <property type="protein sequence ID" value="PHV65023.1"/>
    <property type="molecule type" value="Genomic_DNA"/>
</dbReference>
<dbReference type="Proteomes" id="UP000225108">
    <property type="component" value="Unassembled WGS sequence"/>
</dbReference>
<protein>
    <recommendedName>
        <fullName evidence="5">DUF3068 domain-containing protein</fullName>
    </recommendedName>
</protein>
<dbReference type="InterPro" id="IPR021424">
    <property type="entry name" value="PorA"/>
</dbReference>
<keyword evidence="2" id="KW-1133">Transmembrane helix</keyword>
<feature type="compositionally biased region" description="Basic and acidic residues" evidence="1">
    <location>
        <begin position="439"/>
        <end position="452"/>
    </location>
</feature>
<name>A0A2G3PH07_WILMA</name>
<feature type="transmembrane region" description="Helical" evidence="2">
    <location>
        <begin position="12"/>
        <end position="35"/>
    </location>
</feature>
<evidence type="ECO:0000313" key="3">
    <source>
        <dbReference type="EMBL" id="PHV65023.1"/>
    </source>
</evidence>
<feature type="region of interest" description="Disordered" evidence="1">
    <location>
        <begin position="118"/>
        <end position="137"/>
    </location>
</feature>
<comment type="caution">
    <text evidence="3">The sequence shown here is derived from an EMBL/GenBank/DDBJ whole genome shotgun (WGS) entry which is preliminary data.</text>
</comment>
<accession>A0A2G3PH07</accession>
<feature type="compositionally biased region" description="Basic and acidic residues" evidence="1">
    <location>
        <begin position="502"/>
        <end position="517"/>
    </location>
</feature>
<keyword evidence="2" id="KW-0472">Membrane</keyword>
<feature type="compositionally biased region" description="Polar residues" evidence="1">
    <location>
        <begin position="480"/>
        <end position="501"/>
    </location>
</feature>
<reference evidence="3 4" key="1">
    <citation type="submission" date="2017-10" db="EMBL/GenBank/DDBJ databases">
        <title>The draft genome sequence of Williamsia sp. BULT 1.1 isolated from the semi-arid grassland soils from South Africa.</title>
        <authorList>
            <person name="Kabwe M.H."/>
            <person name="Govender N."/>
            <person name="Mutseka Lunga P."/>
            <person name="Vikram S."/>
            <person name="Makhalanyane T.P."/>
        </authorList>
    </citation>
    <scope>NUCLEOTIDE SEQUENCE [LARGE SCALE GENOMIC DNA]</scope>
    <source>
        <strain evidence="3 4">BULT 1.1</strain>
    </source>
</reference>
<feature type="compositionally biased region" description="Polar residues" evidence="1">
    <location>
        <begin position="459"/>
        <end position="473"/>
    </location>
</feature>
<evidence type="ECO:0000256" key="1">
    <source>
        <dbReference type="SAM" id="MobiDB-lite"/>
    </source>
</evidence>
<evidence type="ECO:0000313" key="4">
    <source>
        <dbReference type="Proteomes" id="UP000225108"/>
    </source>
</evidence>
<evidence type="ECO:0008006" key="5">
    <source>
        <dbReference type="Google" id="ProtNLM"/>
    </source>
</evidence>